<name>A0ACC0N597_RHOML</name>
<evidence type="ECO:0000313" key="1">
    <source>
        <dbReference type="EMBL" id="KAI8548161.1"/>
    </source>
</evidence>
<gene>
    <name evidence="1" type="ORF">RHMOL_Rhmol07G0250800</name>
</gene>
<sequence>MSAAVSGAGVVSDGVSARSLSEISEEAAAVRVGVDLVAAARRNLRFLRVVAESHWLQQKPTIVEAIRRYDELWMPLISDLTVGSPPPMVLPPIDIELVWFCHSLNPFSRHPNRLPCQFQASYARYCESRFSKLIGKPAIFNEGNEEYALIRCRDIWIHKYPSEPFENELASDGSIPLVANEDLLSLVLKQRNLYAKLSAPYMSETVYLIAARQRYKRFLCMMQRFSNLCAHLVPASDILLMWVSHQGEEVVKHIDQGAAFEAYQISWFDSSPMPGVPKSYPTVYAADAKEMEGDMGKVVAVWEEEVEETKKLWEGTFDEPYEKAGGAACGWAAKVKPPIHWEVTDDDVNTRYKSMLPRFLLEVGELMLNQVCVFVKLDSKMMGMQGKTPRELLCLRMVRCHKELKIDKQISSFPLGSWQKAWHLYCEFGTRGVVLEFRDRGSHCFEGSTVKDTVTFLWNDLLRATSLTRERVIDRKIRVVSSMTPPIQAPYLLKCVPDRVTDDSGAMICDLILRMNQYHPQEGRWLSRTVLDHAGRECFIVRMRGFWRRGAETPSALKWEERIIEIREGSWSYVADSIGRAPGGSERIGCLVVVVLSTAACKIFLSFVFVEAFERFDHVIESEDSAGLFSFKDSVGENLHLSLETLKGASFRLWLPKACVDPFSMGLMLYLTSALPPMGFCRLGRFCRLGLLRVSSSIEDVLDKSGPKIARHQSIYDSLTLTQRSPYIPPDNVDDLVYHGVRKCSEIDERGFSKDRGSSHISLLRPFFRSEVDDSIPGSNFNLLIKKIKKMKNEGVGWDSSFNIRGTSSHLQEPMWLFWLSDVLSSFAPILEKAGIYSAVYISQFSYTRNINVFKAFLERWSPDTNTFHATYGEVGFSLWDLHRVSGLPILGGLYEEYTPTNDILYSDRARPTCCALFDIYANQEKSKNLSLWSSYFVEPHADSFQRRQNISDEVYLAGFLASWISDFVLPHSSNEVRSSTFVMASKMARGLLLSLAIPVLAYLYHCFNRVANSSIPGKKAIYGPFQYLFGWMSIYFPKTYSRGNPSNGELIDKLIPYLGFIGMALTHDDEPKGRIHDDKNISPFLFSYLVCLRSGILTFKVGSSLLSEPYAPSRYARQFGFSQACPGSLDTSCRRQSDPATFFYYWYAMLRKGTDVIIELPSTRHLAFVTEPYARWWIASSFVVLQFSTELKRKQSNQPKPKTPRKRTKNTTAPIILDTPTSSRPDVSTSRRSFGRSSMLLGPDKAARPSPRRYPQGYLLNILQSKCRNFCGKPVHFEFENPEAVICPLEMMFPETLDHSTQEFVSSLDQFRAYIDSLLEGKDSIIEGKDVQAILNKFEKGHELLVLGIFTLFQDFPPQSLPHLLLLWLPSKIMSLQRTRGEASFDDLMDLVELEELIVRIEKPPVQSNPLSSNLGAVHIQKGLFISLQSSTGASTINIEDIITQSNAIISILKSFNVDLSSLYEKVKALVKYSVLWTKVSDSSSDKDVSLGELEAQYEVKKANFEEMASSYEEMASSVSNLSERVTSLEEEITRTKELLKKLESDLSSCKAKHSSSQSDFTKYSITISKSEKDLQVALDRVEQCKKKSAHYDAVKEALDAVRASLKD</sequence>
<dbReference type="EMBL" id="CM046394">
    <property type="protein sequence ID" value="KAI8548161.1"/>
    <property type="molecule type" value="Genomic_DNA"/>
</dbReference>
<accession>A0ACC0N597</accession>
<evidence type="ECO:0000313" key="2">
    <source>
        <dbReference type="Proteomes" id="UP001062846"/>
    </source>
</evidence>
<dbReference type="Proteomes" id="UP001062846">
    <property type="component" value="Chromosome 7"/>
</dbReference>
<comment type="caution">
    <text evidence="1">The sequence shown here is derived from an EMBL/GenBank/DDBJ whole genome shotgun (WGS) entry which is preliminary data.</text>
</comment>
<protein>
    <submittedName>
        <fullName evidence="1">Uncharacterized protein</fullName>
    </submittedName>
</protein>
<organism evidence="1 2">
    <name type="scientific">Rhododendron molle</name>
    <name type="common">Chinese azalea</name>
    <name type="synonym">Azalea mollis</name>
    <dbReference type="NCBI Taxonomy" id="49168"/>
    <lineage>
        <taxon>Eukaryota</taxon>
        <taxon>Viridiplantae</taxon>
        <taxon>Streptophyta</taxon>
        <taxon>Embryophyta</taxon>
        <taxon>Tracheophyta</taxon>
        <taxon>Spermatophyta</taxon>
        <taxon>Magnoliopsida</taxon>
        <taxon>eudicotyledons</taxon>
        <taxon>Gunneridae</taxon>
        <taxon>Pentapetalae</taxon>
        <taxon>asterids</taxon>
        <taxon>Ericales</taxon>
        <taxon>Ericaceae</taxon>
        <taxon>Ericoideae</taxon>
        <taxon>Rhodoreae</taxon>
        <taxon>Rhododendron</taxon>
    </lineage>
</organism>
<reference evidence="1" key="1">
    <citation type="submission" date="2022-02" db="EMBL/GenBank/DDBJ databases">
        <title>Plant Genome Project.</title>
        <authorList>
            <person name="Zhang R.-G."/>
        </authorList>
    </citation>
    <scope>NUCLEOTIDE SEQUENCE</scope>
    <source>
        <strain evidence="1">AT1</strain>
    </source>
</reference>
<keyword evidence="2" id="KW-1185">Reference proteome</keyword>
<proteinExistence type="predicted"/>